<keyword evidence="2 3" id="KW-0040">ANK repeat</keyword>
<feature type="repeat" description="ANK" evidence="3">
    <location>
        <begin position="469"/>
        <end position="501"/>
    </location>
</feature>
<dbReference type="SUPFAM" id="SSF48403">
    <property type="entry name" value="Ankyrin repeat"/>
    <property type="match status" value="2"/>
</dbReference>
<evidence type="ECO:0000256" key="3">
    <source>
        <dbReference type="PROSITE-ProRule" id="PRU00023"/>
    </source>
</evidence>
<evidence type="ECO:0000313" key="5">
    <source>
        <dbReference type="Proteomes" id="UP001152646"/>
    </source>
</evidence>
<dbReference type="PROSITE" id="PS50297">
    <property type="entry name" value="ANK_REP_REGION"/>
    <property type="match status" value="3"/>
</dbReference>
<name>A0A9W4IEG5_9EURO</name>
<gene>
    <name evidence="4" type="ORF">PSALAMII_LOCUS1103</name>
</gene>
<dbReference type="InterPro" id="IPR036770">
    <property type="entry name" value="Ankyrin_rpt-contain_sf"/>
</dbReference>
<organism evidence="4 5">
    <name type="scientific">Penicillium salamii</name>
    <dbReference type="NCBI Taxonomy" id="1612424"/>
    <lineage>
        <taxon>Eukaryota</taxon>
        <taxon>Fungi</taxon>
        <taxon>Dikarya</taxon>
        <taxon>Ascomycota</taxon>
        <taxon>Pezizomycotina</taxon>
        <taxon>Eurotiomycetes</taxon>
        <taxon>Eurotiomycetidae</taxon>
        <taxon>Eurotiales</taxon>
        <taxon>Aspergillaceae</taxon>
        <taxon>Penicillium</taxon>
    </lineage>
</organism>
<dbReference type="Gene3D" id="1.25.40.20">
    <property type="entry name" value="Ankyrin repeat-containing domain"/>
    <property type="match status" value="2"/>
</dbReference>
<evidence type="ECO:0000313" key="4">
    <source>
        <dbReference type="EMBL" id="CAG8265573.1"/>
    </source>
</evidence>
<feature type="repeat" description="ANK" evidence="3">
    <location>
        <begin position="400"/>
        <end position="432"/>
    </location>
</feature>
<dbReference type="OrthoDB" id="439943at2759"/>
<dbReference type="EMBL" id="CAJVPA010000044">
    <property type="protein sequence ID" value="CAG8265573.1"/>
    <property type="molecule type" value="Genomic_DNA"/>
</dbReference>
<feature type="repeat" description="ANK" evidence="3">
    <location>
        <begin position="504"/>
        <end position="536"/>
    </location>
</feature>
<proteinExistence type="predicted"/>
<dbReference type="AlphaFoldDB" id="A0A9W4IEG5"/>
<dbReference type="Proteomes" id="UP001152646">
    <property type="component" value="Unassembled WGS sequence"/>
</dbReference>
<reference evidence="4" key="1">
    <citation type="submission" date="2021-07" db="EMBL/GenBank/DDBJ databases">
        <authorList>
            <person name="Branca A.L. A."/>
        </authorList>
    </citation>
    <scope>NUCLEOTIDE SEQUENCE</scope>
</reference>
<dbReference type="GO" id="GO:0005737">
    <property type="term" value="C:cytoplasm"/>
    <property type="evidence" value="ECO:0007669"/>
    <property type="project" value="TreeGrafter"/>
</dbReference>
<evidence type="ECO:0000256" key="2">
    <source>
        <dbReference type="ARBA" id="ARBA00023043"/>
    </source>
</evidence>
<dbReference type="PANTHER" id="PTHR24198">
    <property type="entry name" value="ANKYRIN REPEAT AND PROTEIN KINASE DOMAIN-CONTAINING PROTEIN"/>
    <property type="match status" value="1"/>
</dbReference>
<protein>
    <recommendedName>
        <fullName evidence="6">Ankyrin repeat-containing domain-containing protein</fullName>
    </recommendedName>
</protein>
<dbReference type="Pfam" id="PF12796">
    <property type="entry name" value="Ank_2"/>
    <property type="match status" value="1"/>
</dbReference>
<keyword evidence="1" id="KW-0677">Repeat</keyword>
<evidence type="ECO:0000256" key="1">
    <source>
        <dbReference type="ARBA" id="ARBA00022737"/>
    </source>
</evidence>
<dbReference type="Pfam" id="PF00023">
    <property type="entry name" value="Ank"/>
    <property type="match status" value="1"/>
</dbReference>
<dbReference type="PROSITE" id="PS50088">
    <property type="entry name" value="ANK_REPEAT"/>
    <property type="match status" value="4"/>
</dbReference>
<evidence type="ECO:0008006" key="6">
    <source>
        <dbReference type="Google" id="ProtNLM"/>
    </source>
</evidence>
<accession>A0A9W4IEG5</accession>
<dbReference type="InterPro" id="IPR002110">
    <property type="entry name" value="Ankyrin_rpt"/>
</dbReference>
<feature type="repeat" description="ANK" evidence="3">
    <location>
        <begin position="434"/>
        <end position="466"/>
    </location>
</feature>
<dbReference type="PANTHER" id="PTHR24198:SF165">
    <property type="entry name" value="ANKYRIN REPEAT-CONTAINING PROTEIN-RELATED"/>
    <property type="match status" value="1"/>
</dbReference>
<comment type="caution">
    <text evidence="4">The sequence shown here is derived from an EMBL/GenBank/DDBJ whole genome shotgun (WGS) entry which is preliminary data.</text>
</comment>
<dbReference type="SMART" id="SM00248">
    <property type="entry name" value="ANK"/>
    <property type="match status" value="9"/>
</dbReference>
<sequence>MARALDTNDMKLCTALYNSGVFMDAKTSAAYKSRLMFEYVKRNDTEAVSCLLSAGAQVNEIHEEFPDTALGMLEAVLHDNGDVILASGVFANDKDLAIFVFKNGGKWGRCAYEELLKTRVEKAIKNRDLESLQRMHMAGVRPRPGMIMSIGSLQTARYLDEATLLSEILIQNGDEILVSAILAENEPLVAFLLEKEADQNASNYLEYEIKVRSCQTPLEASLIQMNLQLAQVLISRGALITQREIMAAAWEALRRGDDSIMGRFLDMFPPSFYAAPGAIGLAIQLRKFDLTHLILRSGIDPRGELSLSERLRCKVSHHLSESGWWCVEDQTEPSETALDIAVIAGNRATLQMLLMSAVWTKEARGRAFTLSMQCKRMDLVQDLWTSDTDVNQELGESYGSNSTPLKISIEWGDVPLMSRLIAAGANIDQLGTHGRYTPLQQATSDDKREIVESLIAAGANVNSPPNPRKGATALQLAVKQGNVELMELLLENGAEVNQAPAYQAGATALQFAAIQGYIGIVRKLLEAGAAIHAPRSRIYGRTATEGAAEHGRIDVLQLFLNEEVSFEGDFRTEYIRSVKLAEKNGHRAAANLINSKICWTIWDREQLQDETFDYGETQVLQLNIL</sequence>